<dbReference type="OrthoDB" id="525353at2"/>
<dbReference type="RefSeq" id="WP_092870091.1">
    <property type="nucleotide sequence ID" value="NZ_FOJY01000002.1"/>
</dbReference>
<dbReference type="Proteomes" id="UP000198838">
    <property type="component" value="Unassembled WGS sequence"/>
</dbReference>
<evidence type="ECO:0000313" key="3">
    <source>
        <dbReference type="Proteomes" id="UP000198838"/>
    </source>
</evidence>
<reference evidence="2 3" key="1">
    <citation type="submission" date="2016-10" db="EMBL/GenBank/DDBJ databases">
        <authorList>
            <person name="de Groot N.N."/>
        </authorList>
    </citation>
    <scope>NUCLEOTIDE SEQUENCE [LARGE SCALE GENOMIC DNA]</scope>
    <source>
        <strain evidence="2 3">DSM 5522</strain>
    </source>
</reference>
<dbReference type="EMBL" id="FOJY01000002">
    <property type="protein sequence ID" value="SFA77498.1"/>
    <property type="molecule type" value="Genomic_DNA"/>
</dbReference>
<dbReference type="AlphaFoldDB" id="A0A1I0VMN7"/>
<name>A0A1I0VMN7_9FIRM</name>
<proteinExistence type="predicted"/>
<dbReference type="STRING" id="1120918.SAMN05216249_10289"/>
<feature type="coiled-coil region" evidence="1">
    <location>
        <begin position="254"/>
        <end position="284"/>
    </location>
</feature>
<gene>
    <name evidence="2" type="ORF">SAMN05216249_10289</name>
</gene>
<evidence type="ECO:0000313" key="2">
    <source>
        <dbReference type="EMBL" id="SFA77498.1"/>
    </source>
</evidence>
<keyword evidence="1" id="KW-0175">Coiled coil</keyword>
<sequence length="300" mass="35632">MNKIIYVKCSDSRSEKFALRTSIELTDEGKKIIRKSASFEEGKAHIKNINKNYESLLLRYKDSELNIQKCKMEGETITFEYAEGESLTNIIERYLVNHDYDRIKKILLRCFELIRFNSVPSFNKTEKFKEIFGDFELSDTHPSSDKIDIDMVIDNFIIDKDDNWTLIDYEWSYDFSVPVDFVVYRCIHFFYHRMSVKLFTLDELFELGNMEKNEIAIYEKMERNFQAYVSKDYSDIGRMRDIIGNKIINVYDLMESYDAGINEIKRLANELEKTRTELNAIKNTKTWKLRNKARAIIKKS</sequence>
<accession>A0A1I0VMN7</accession>
<keyword evidence="3" id="KW-1185">Reference proteome</keyword>
<evidence type="ECO:0000256" key="1">
    <source>
        <dbReference type="SAM" id="Coils"/>
    </source>
</evidence>
<organism evidence="2 3">
    <name type="scientific">Acetitomaculum ruminis DSM 5522</name>
    <dbReference type="NCBI Taxonomy" id="1120918"/>
    <lineage>
        <taxon>Bacteria</taxon>
        <taxon>Bacillati</taxon>
        <taxon>Bacillota</taxon>
        <taxon>Clostridia</taxon>
        <taxon>Lachnospirales</taxon>
        <taxon>Lachnospiraceae</taxon>
        <taxon>Acetitomaculum</taxon>
    </lineage>
</organism>
<protein>
    <submittedName>
        <fullName evidence="2">Uncharacterized protein</fullName>
    </submittedName>
</protein>